<proteinExistence type="predicted"/>
<evidence type="ECO:0000313" key="1">
    <source>
        <dbReference type="EMBL" id="CRH06119.1"/>
    </source>
</evidence>
<reference evidence="1" key="1">
    <citation type="submission" date="2015-04" db="EMBL/GenBank/DDBJ databases">
        <authorList>
            <person name="Syromyatnikov M.Y."/>
            <person name="Popov V.N."/>
        </authorList>
    </citation>
    <scope>NUCLEOTIDE SEQUENCE</scope>
    <source>
        <strain evidence="1">MO-1</strain>
    </source>
</reference>
<accession>A0A1S7LJ27</accession>
<dbReference type="EMBL" id="LO017727">
    <property type="protein sequence ID" value="CRH06119.1"/>
    <property type="molecule type" value="Genomic_DNA"/>
</dbReference>
<protein>
    <submittedName>
        <fullName evidence="1">Uncharacterized protein</fullName>
    </submittedName>
</protein>
<organism evidence="1">
    <name type="scientific">Magnetococcus massalia (strain MO-1)</name>
    <dbReference type="NCBI Taxonomy" id="451514"/>
    <lineage>
        <taxon>Bacteria</taxon>
        <taxon>Pseudomonadati</taxon>
        <taxon>Pseudomonadota</taxon>
        <taxon>Magnetococcia</taxon>
        <taxon>Magnetococcales</taxon>
        <taxon>Magnetococcaceae</taxon>
        <taxon>Magnetococcus</taxon>
    </lineage>
</organism>
<sequence>MSVISASLAIAEGDYAWTGTMELADPASFQRIQIDDPVTLELGGEAFQMMVDNKTLSRDGVSRPRLVVSLISPTARFAAPRATPMERVWKTPVSARAAAEEVVGEPIQWDLVDWTIPGGRLAVYDATPLDVVRTITKAAGGVVETAPGGALRVRHRFPVAVPQWGSTTPEHILTDATDNLSCRESHRARYRVNRVTVRGWLPSRGHLSAEVDRRVDGLNQGRTTYHSGGSAHLLVNQGPETIIQSITTSTGSLLPNPDQTYTVTDDVNFDGTNAATLSQPAQSIQSVIWLGNDLGTLTLAADAITVMAASSGVAIARITFIVRSRSWSLSAPEEVAGLDSFPVQVRIAGESGDQVGDGEIVCQRGNGEFPGEDISDPLLATTESKLSRGRAEIDAGEDLQEVSLTCVNRPGVMPGQIIEVHDALMGQSWRGKVTGVVHEAVGPRITTSLEVLRVSPSS</sequence>
<gene>
    <name evidence="1" type="ORF">MAGMO_1946</name>
</gene>
<dbReference type="AlphaFoldDB" id="A0A1S7LJ27"/>
<name>A0A1S7LJ27_MAGMO</name>